<protein>
    <submittedName>
        <fullName evidence="6">Putative trna processing endoribonuclease</fullName>
    </submittedName>
</protein>
<proteinExistence type="predicted"/>
<keyword evidence="7" id="KW-1185">Reference proteome</keyword>
<organism evidence="6 7">
    <name type="scientific">Diaporthe ampelina</name>
    <dbReference type="NCBI Taxonomy" id="1214573"/>
    <lineage>
        <taxon>Eukaryota</taxon>
        <taxon>Fungi</taxon>
        <taxon>Dikarya</taxon>
        <taxon>Ascomycota</taxon>
        <taxon>Pezizomycotina</taxon>
        <taxon>Sordariomycetes</taxon>
        <taxon>Sordariomycetidae</taxon>
        <taxon>Diaporthales</taxon>
        <taxon>Diaporthaceae</taxon>
        <taxon>Diaporthe</taxon>
    </lineage>
</organism>
<reference evidence="6 7" key="2">
    <citation type="submission" date="2015-05" db="EMBL/GenBank/DDBJ databases">
        <authorList>
            <person name="Morales-Cruz A."/>
            <person name="Amrine K.C."/>
            <person name="Cantu D."/>
        </authorList>
    </citation>
    <scope>NUCLEOTIDE SEQUENCE [LARGE SCALE GENOMIC DNA]</scope>
    <source>
        <strain evidence="6">DA912</strain>
    </source>
</reference>
<keyword evidence="4" id="KW-0804">Transcription</keyword>
<evidence type="ECO:0000313" key="7">
    <source>
        <dbReference type="Proteomes" id="UP000034680"/>
    </source>
</evidence>
<comment type="subcellular location">
    <subcellularLocation>
        <location evidence="1">Nucleus</location>
    </subcellularLocation>
</comment>
<dbReference type="GO" id="GO:0005634">
    <property type="term" value="C:nucleus"/>
    <property type="evidence" value="ECO:0007669"/>
    <property type="project" value="UniProtKB-SubCell"/>
</dbReference>
<evidence type="ECO:0000256" key="5">
    <source>
        <dbReference type="ARBA" id="ARBA00023242"/>
    </source>
</evidence>
<dbReference type="OrthoDB" id="1600564at2759"/>
<dbReference type="GO" id="GO:0000981">
    <property type="term" value="F:DNA-binding transcription factor activity, RNA polymerase II-specific"/>
    <property type="evidence" value="ECO:0007669"/>
    <property type="project" value="TreeGrafter"/>
</dbReference>
<evidence type="ECO:0000256" key="1">
    <source>
        <dbReference type="ARBA" id="ARBA00004123"/>
    </source>
</evidence>
<dbReference type="GO" id="GO:0000976">
    <property type="term" value="F:transcription cis-regulatory region binding"/>
    <property type="evidence" value="ECO:0007669"/>
    <property type="project" value="TreeGrafter"/>
</dbReference>
<dbReference type="Proteomes" id="UP000034680">
    <property type="component" value="Unassembled WGS sequence"/>
</dbReference>
<dbReference type="PANTHER" id="PTHR31845:SF10">
    <property type="entry name" value="ZN(II)2CYS6 TRANSCRIPTION FACTOR (EUROFUNG)"/>
    <property type="match status" value="1"/>
</dbReference>
<evidence type="ECO:0000313" key="6">
    <source>
        <dbReference type="EMBL" id="KKY32699.1"/>
    </source>
</evidence>
<evidence type="ECO:0000256" key="2">
    <source>
        <dbReference type="ARBA" id="ARBA00023015"/>
    </source>
</evidence>
<dbReference type="InterPro" id="IPR051089">
    <property type="entry name" value="prtT"/>
</dbReference>
<dbReference type="PANTHER" id="PTHR31845">
    <property type="entry name" value="FINGER DOMAIN PROTEIN, PUTATIVE-RELATED"/>
    <property type="match status" value="1"/>
</dbReference>
<gene>
    <name evidence="6" type="ORF">UCDDA912_g07325</name>
</gene>
<dbReference type="STRING" id="1214573.A0A0G2FEW9"/>
<comment type="caution">
    <text evidence="6">The sequence shown here is derived from an EMBL/GenBank/DDBJ whole genome shotgun (WGS) entry which is preliminary data.</text>
</comment>
<evidence type="ECO:0000256" key="3">
    <source>
        <dbReference type="ARBA" id="ARBA00023125"/>
    </source>
</evidence>
<keyword evidence="5" id="KW-0539">Nucleus</keyword>
<evidence type="ECO:0000256" key="4">
    <source>
        <dbReference type="ARBA" id="ARBA00023163"/>
    </source>
</evidence>
<sequence length="493" mass="55963">MEPIFPFIVIPRHMNSEQLRKERPYLWKAAMMQTLCLDASRQVPLGNELLNDIVTASFLQPKKSFDLLQSLEILVAWFHVKLQSFQITNLLYLMRSMCVSLGFSESQEAMKNQEHDSTSLEQKRAFTGVYYLVTMIFTTNKKPDAFMNTSYLDSCCRVIEEKMEYPTDEFIAYLIRTQQLSQSISMTLAFRNTSLPLSMIIKSFEEQIGQLQASVPDRVKKHAAIKTQLHIAEILLYEAGIHDELSASLPTTERLELLWECLKATRSMLEARFEIPMVDRPRQTCLSSFDYTYAMLTSLRLSTLALPGWDLALVRRELDAGKFLDMQIQEVRWLLEKRSRGAWRADDDAGKNDGGGVYSRRAARDLGATLDPLETLYKRLLELRVPLQAELLAAVERESDGARAGGVGASAPAMAEVPPSDEQLVAADPGMPDFTQDPEGPFWQDMYRVNEWETNFSSLFGWGQDDQSGPVHAGPRLETPDNLVQQVPMALRL</sequence>
<accession>A0A0G2FEW9</accession>
<name>A0A0G2FEW9_9PEZI</name>
<dbReference type="AlphaFoldDB" id="A0A0G2FEW9"/>
<reference evidence="6 7" key="1">
    <citation type="submission" date="2015-05" db="EMBL/GenBank/DDBJ databases">
        <title>Distinctive expansion of gene families associated with plant cell wall degradation and secondary metabolism in the genomes of grapevine trunk pathogens.</title>
        <authorList>
            <person name="Lawrence D.P."/>
            <person name="Travadon R."/>
            <person name="Rolshausen P.E."/>
            <person name="Baumgartner K."/>
        </authorList>
    </citation>
    <scope>NUCLEOTIDE SEQUENCE [LARGE SCALE GENOMIC DNA]</scope>
    <source>
        <strain evidence="6">DA912</strain>
    </source>
</reference>
<keyword evidence="3" id="KW-0238">DNA-binding</keyword>
<keyword evidence="2" id="KW-0805">Transcription regulation</keyword>
<dbReference type="EMBL" id="LCUC01000291">
    <property type="protein sequence ID" value="KKY32699.1"/>
    <property type="molecule type" value="Genomic_DNA"/>
</dbReference>